<gene>
    <name evidence="10" type="ORF">SAMN03080618_02211</name>
</gene>
<comment type="subcellular location">
    <subcellularLocation>
        <location evidence="1">Cell membrane</location>
        <topology evidence="1">Multi-pass membrane protein</topology>
    </subcellularLocation>
</comment>
<keyword evidence="4 9" id="KW-0812">Transmembrane</keyword>
<feature type="transmembrane region" description="Helical" evidence="9">
    <location>
        <begin position="44"/>
        <end position="64"/>
    </location>
</feature>
<sequence length="307" mass="31936">MQIALFIEQILNGLQLGVMLFLMAAGLTLIFGVMGLINLAHGSLYMVGAFACAAVAAATGSFWLGLAASLAAAAAAGAIMEVLVIRRLYDRDHLDQVLATFALILVFSEATRWLFGSFPLYLDIPPLLQGTVPLPGGSRYQLYRLAIIGVGIAVAVGMYLLITKTRLGMRIRAGQSDRDMIGALGVDIRLLYTVVFAFGAALAGFAGALVGALQSVQVGMGEPVLILAFVVIVIGGIGSIKGALVGAILVGVTDTLGRFLLPQLFGLMMPPSQAGLVGGALASMLIYIVMAVILAVRPQGLFPAMKG</sequence>
<feature type="transmembrane region" description="Helical" evidence="9">
    <location>
        <begin position="274"/>
        <end position="296"/>
    </location>
</feature>
<feature type="transmembrane region" description="Helical" evidence="9">
    <location>
        <begin position="70"/>
        <end position="89"/>
    </location>
</feature>
<dbReference type="PANTHER" id="PTHR11795">
    <property type="entry name" value="BRANCHED-CHAIN AMINO ACID TRANSPORT SYSTEM PERMEASE PROTEIN LIVH"/>
    <property type="match status" value="1"/>
</dbReference>
<organism evidence="10 11">
    <name type="scientific">Aquamicrobium aerolatum DSM 21857</name>
    <dbReference type="NCBI Taxonomy" id="1121003"/>
    <lineage>
        <taxon>Bacteria</taxon>
        <taxon>Pseudomonadati</taxon>
        <taxon>Pseudomonadota</taxon>
        <taxon>Alphaproteobacteria</taxon>
        <taxon>Hyphomicrobiales</taxon>
        <taxon>Phyllobacteriaceae</taxon>
        <taxon>Aerobium</taxon>
    </lineage>
</organism>
<keyword evidence="3" id="KW-1003">Cell membrane</keyword>
<dbReference type="AlphaFoldDB" id="A0A1I3NZP2"/>
<feature type="transmembrane region" description="Helical" evidence="9">
    <location>
        <begin position="142"/>
        <end position="162"/>
    </location>
</feature>
<dbReference type="GO" id="GO:0022857">
    <property type="term" value="F:transmembrane transporter activity"/>
    <property type="evidence" value="ECO:0007669"/>
    <property type="project" value="InterPro"/>
</dbReference>
<protein>
    <submittedName>
        <fullName evidence="10">Branched-chain amino acid transport system permease protein</fullName>
    </submittedName>
</protein>
<dbReference type="Pfam" id="PF02653">
    <property type="entry name" value="BPD_transp_2"/>
    <property type="match status" value="1"/>
</dbReference>
<dbReference type="GO" id="GO:0005886">
    <property type="term" value="C:plasma membrane"/>
    <property type="evidence" value="ECO:0007669"/>
    <property type="project" value="UniProtKB-SubCell"/>
</dbReference>
<evidence type="ECO:0000313" key="10">
    <source>
        <dbReference type="EMBL" id="SFJ14788.1"/>
    </source>
</evidence>
<keyword evidence="11" id="KW-1185">Reference proteome</keyword>
<evidence type="ECO:0000256" key="3">
    <source>
        <dbReference type="ARBA" id="ARBA00022475"/>
    </source>
</evidence>
<feature type="transmembrane region" description="Helical" evidence="9">
    <location>
        <begin position="16"/>
        <end position="37"/>
    </location>
</feature>
<evidence type="ECO:0000256" key="7">
    <source>
        <dbReference type="ARBA" id="ARBA00023136"/>
    </source>
</evidence>
<feature type="transmembrane region" description="Helical" evidence="9">
    <location>
        <begin position="225"/>
        <end position="253"/>
    </location>
</feature>
<comment type="similarity">
    <text evidence="8">Belongs to the binding-protein-dependent transport system permease family. LivHM subfamily.</text>
</comment>
<keyword evidence="5" id="KW-0029">Amino-acid transport</keyword>
<dbReference type="Proteomes" id="UP000242763">
    <property type="component" value="Unassembled WGS sequence"/>
</dbReference>
<feature type="transmembrane region" description="Helical" evidence="9">
    <location>
        <begin position="190"/>
        <end position="213"/>
    </location>
</feature>
<dbReference type="InterPro" id="IPR001851">
    <property type="entry name" value="ABC_transp_permease"/>
</dbReference>
<evidence type="ECO:0000256" key="9">
    <source>
        <dbReference type="SAM" id="Phobius"/>
    </source>
</evidence>
<dbReference type="PANTHER" id="PTHR11795:SF442">
    <property type="entry name" value="ABC TRANSPORTER ATP-BINDING PROTEIN"/>
    <property type="match status" value="1"/>
</dbReference>
<evidence type="ECO:0000256" key="1">
    <source>
        <dbReference type="ARBA" id="ARBA00004651"/>
    </source>
</evidence>
<dbReference type="STRING" id="1121003.SAMN03080618_02211"/>
<proteinExistence type="inferred from homology"/>
<keyword evidence="6 9" id="KW-1133">Transmembrane helix</keyword>
<dbReference type="CDD" id="cd06582">
    <property type="entry name" value="TM_PBP1_LivH_like"/>
    <property type="match status" value="1"/>
</dbReference>
<dbReference type="InterPro" id="IPR052157">
    <property type="entry name" value="BCAA_transport_permease"/>
</dbReference>
<evidence type="ECO:0000256" key="6">
    <source>
        <dbReference type="ARBA" id="ARBA00022989"/>
    </source>
</evidence>
<evidence type="ECO:0000256" key="5">
    <source>
        <dbReference type="ARBA" id="ARBA00022970"/>
    </source>
</evidence>
<dbReference type="OrthoDB" id="9807115at2"/>
<dbReference type="EMBL" id="FORF01000011">
    <property type="protein sequence ID" value="SFJ14788.1"/>
    <property type="molecule type" value="Genomic_DNA"/>
</dbReference>
<evidence type="ECO:0000256" key="4">
    <source>
        <dbReference type="ARBA" id="ARBA00022692"/>
    </source>
</evidence>
<feature type="transmembrane region" description="Helical" evidence="9">
    <location>
        <begin position="101"/>
        <end position="122"/>
    </location>
</feature>
<keyword evidence="2" id="KW-0813">Transport</keyword>
<keyword evidence="7 9" id="KW-0472">Membrane</keyword>
<evidence type="ECO:0000313" key="11">
    <source>
        <dbReference type="Proteomes" id="UP000242763"/>
    </source>
</evidence>
<dbReference type="RefSeq" id="WP_091522141.1">
    <property type="nucleotide sequence ID" value="NZ_FORF01000011.1"/>
</dbReference>
<name>A0A1I3NZP2_9HYPH</name>
<evidence type="ECO:0000256" key="2">
    <source>
        <dbReference type="ARBA" id="ARBA00022448"/>
    </source>
</evidence>
<accession>A0A1I3NZP2</accession>
<reference evidence="11" key="1">
    <citation type="submission" date="2016-10" db="EMBL/GenBank/DDBJ databases">
        <authorList>
            <person name="Varghese N."/>
            <person name="Submissions S."/>
        </authorList>
    </citation>
    <scope>NUCLEOTIDE SEQUENCE [LARGE SCALE GENOMIC DNA]</scope>
    <source>
        <strain evidence="11">DSM 21857</strain>
    </source>
</reference>
<dbReference type="GO" id="GO:0006865">
    <property type="term" value="P:amino acid transport"/>
    <property type="evidence" value="ECO:0007669"/>
    <property type="project" value="UniProtKB-KW"/>
</dbReference>
<evidence type="ECO:0000256" key="8">
    <source>
        <dbReference type="ARBA" id="ARBA00037998"/>
    </source>
</evidence>